<comment type="caution">
    <text evidence="2">The sequence shown here is derived from an EMBL/GenBank/DDBJ whole genome shotgun (WGS) entry which is preliminary data.</text>
</comment>
<proteinExistence type="predicted"/>
<keyword evidence="3" id="KW-1185">Reference proteome</keyword>
<gene>
    <name evidence="2" type="ORF">E2C01_090251</name>
</gene>
<dbReference type="Proteomes" id="UP000324222">
    <property type="component" value="Unassembled WGS sequence"/>
</dbReference>
<evidence type="ECO:0000256" key="1">
    <source>
        <dbReference type="SAM" id="MobiDB-lite"/>
    </source>
</evidence>
<feature type="region of interest" description="Disordered" evidence="1">
    <location>
        <begin position="120"/>
        <end position="145"/>
    </location>
</feature>
<sequence length="145" mass="16480">MGYCEEETYLFIFSLHLVYASFSHLHTSRKCWGGDVLGRRARGREFWGGKLLPFDFVIHDEWSTEDEDGEEEEQEEEGVVIVVGKEDEEGRSLLPGGVSLINLIRQPFFPPYTLPSLSPSLHAASREGGRELLTAPSTTRRHERT</sequence>
<dbReference type="EMBL" id="VSRR010100871">
    <property type="protein sequence ID" value="MPC95056.1"/>
    <property type="molecule type" value="Genomic_DNA"/>
</dbReference>
<accession>A0A5B7JLB9</accession>
<evidence type="ECO:0000313" key="3">
    <source>
        <dbReference type="Proteomes" id="UP000324222"/>
    </source>
</evidence>
<protein>
    <submittedName>
        <fullName evidence="2">Uncharacterized protein</fullName>
    </submittedName>
</protein>
<evidence type="ECO:0000313" key="2">
    <source>
        <dbReference type="EMBL" id="MPC95056.1"/>
    </source>
</evidence>
<name>A0A5B7JLB9_PORTR</name>
<organism evidence="2 3">
    <name type="scientific">Portunus trituberculatus</name>
    <name type="common">Swimming crab</name>
    <name type="synonym">Neptunus trituberculatus</name>
    <dbReference type="NCBI Taxonomy" id="210409"/>
    <lineage>
        <taxon>Eukaryota</taxon>
        <taxon>Metazoa</taxon>
        <taxon>Ecdysozoa</taxon>
        <taxon>Arthropoda</taxon>
        <taxon>Crustacea</taxon>
        <taxon>Multicrustacea</taxon>
        <taxon>Malacostraca</taxon>
        <taxon>Eumalacostraca</taxon>
        <taxon>Eucarida</taxon>
        <taxon>Decapoda</taxon>
        <taxon>Pleocyemata</taxon>
        <taxon>Brachyura</taxon>
        <taxon>Eubrachyura</taxon>
        <taxon>Portunoidea</taxon>
        <taxon>Portunidae</taxon>
        <taxon>Portuninae</taxon>
        <taxon>Portunus</taxon>
    </lineage>
</organism>
<dbReference type="AlphaFoldDB" id="A0A5B7JLB9"/>
<reference evidence="2 3" key="1">
    <citation type="submission" date="2019-05" db="EMBL/GenBank/DDBJ databases">
        <title>Another draft genome of Portunus trituberculatus and its Hox gene families provides insights of decapod evolution.</title>
        <authorList>
            <person name="Jeong J.-H."/>
            <person name="Song I."/>
            <person name="Kim S."/>
            <person name="Choi T."/>
            <person name="Kim D."/>
            <person name="Ryu S."/>
            <person name="Kim W."/>
        </authorList>
    </citation>
    <scope>NUCLEOTIDE SEQUENCE [LARGE SCALE GENOMIC DNA]</scope>
    <source>
        <tissue evidence="2">Muscle</tissue>
    </source>
</reference>